<keyword evidence="2" id="KW-1185">Reference proteome</keyword>
<evidence type="ECO:0000313" key="2">
    <source>
        <dbReference type="Proteomes" id="UP000887159"/>
    </source>
</evidence>
<gene>
    <name evidence="1" type="ORF">TNCV_4702001</name>
</gene>
<comment type="caution">
    <text evidence="1">The sequence shown here is derived from an EMBL/GenBank/DDBJ whole genome shotgun (WGS) entry which is preliminary data.</text>
</comment>
<organism evidence="1 2">
    <name type="scientific">Trichonephila clavipes</name>
    <name type="common">Golden silk orbweaver</name>
    <name type="synonym">Nephila clavipes</name>
    <dbReference type="NCBI Taxonomy" id="2585209"/>
    <lineage>
        <taxon>Eukaryota</taxon>
        <taxon>Metazoa</taxon>
        <taxon>Ecdysozoa</taxon>
        <taxon>Arthropoda</taxon>
        <taxon>Chelicerata</taxon>
        <taxon>Arachnida</taxon>
        <taxon>Araneae</taxon>
        <taxon>Araneomorphae</taxon>
        <taxon>Entelegynae</taxon>
        <taxon>Araneoidea</taxon>
        <taxon>Nephilidae</taxon>
        <taxon>Trichonephila</taxon>
    </lineage>
</organism>
<proteinExistence type="predicted"/>
<dbReference type="AlphaFoldDB" id="A0A8X6WGY0"/>
<name>A0A8X6WGY0_TRICX</name>
<protein>
    <submittedName>
        <fullName evidence="1">Uncharacterized protein</fullName>
    </submittedName>
</protein>
<dbReference type="Proteomes" id="UP000887159">
    <property type="component" value="Unassembled WGS sequence"/>
</dbReference>
<accession>A0A8X6WGY0</accession>
<evidence type="ECO:0000313" key="1">
    <source>
        <dbReference type="EMBL" id="GFY34719.1"/>
    </source>
</evidence>
<sequence length="104" mass="11315">MCVHHDTSKHGCHHFGAVNRTRIHLKKSSLVIRVTRFIVDYTIEGAPVCDAASSVAAAMVSKLRIHAVANVVDLLMQTLVVLQTTPILDSGLMTWLHDSLSPCG</sequence>
<reference evidence="1" key="1">
    <citation type="submission" date="2020-08" db="EMBL/GenBank/DDBJ databases">
        <title>Multicomponent nature underlies the extraordinary mechanical properties of spider dragline silk.</title>
        <authorList>
            <person name="Kono N."/>
            <person name="Nakamura H."/>
            <person name="Mori M."/>
            <person name="Yoshida Y."/>
            <person name="Ohtoshi R."/>
            <person name="Malay A.D."/>
            <person name="Moran D.A.P."/>
            <person name="Tomita M."/>
            <person name="Numata K."/>
            <person name="Arakawa K."/>
        </authorList>
    </citation>
    <scope>NUCLEOTIDE SEQUENCE</scope>
</reference>
<dbReference type="EMBL" id="BMAU01021427">
    <property type="protein sequence ID" value="GFY34719.1"/>
    <property type="molecule type" value="Genomic_DNA"/>
</dbReference>